<proteinExistence type="predicted"/>
<accession>A0ABR2H0E6</accession>
<keyword evidence="2" id="KW-1185">Reference proteome</keyword>
<evidence type="ECO:0008006" key="3">
    <source>
        <dbReference type="Google" id="ProtNLM"/>
    </source>
</evidence>
<dbReference type="Proteomes" id="UP001470230">
    <property type="component" value="Unassembled WGS sequence"/>
</dbReference>
<dbReference type="SUPFAM" id="SSF48403">
    <property type="entry name" value="Ankyrin repeat"/>
    <property type="match status" value="1"/>
</dbReference>
<gene>
    <name evidence="1" type="ORF">M9Y10_032209</name>
</gene>
<evidence type="ECO:0000313" key="1">
    <source>
        <dbReference type="EMBL" id="KAK8839277.1"/>
    </source>
</evidence>
<name>A0ABR2H0E6_9EUKA</name>
<protein>
    <recommendedName>
        <fullName evidence="3">DUF3447 domain-containing protein</fullName>
    </recommendedName>
</protein>
<dbReference type="PANTHER" id="PTHR24159">
    <property type="match status" value="1"/>
</dbReference>
<comment type="caution">
    <text evidence="1">The sequence shown here is derived from an EMBL/GenBank/DDBJ whole genome shotgun (WGS) entry which is preliminary data.</text>
</comment>
<reference evidence="1 2" key="1">
    <citation type="submission" date="2024-04" db="EMBL/GenBank/DDBJ databases">
        <title>Tritrichomonas musculus Genome.</title>
        <authorList>
            <person name="Alves-Ferreira E."/>
            <person name="Grigg M."/>
            <person name="Lorenzi H."/>
            <person name="Galac M."/>
        </authorList>
    </citation>
    <scope>NUCLEOTIDE SEQUENCE [LARGE SCALE GENOMIC DNA]</scope>
    <source>
        <strain evidence="1 2">EAF2021</strain>
    </source>
</reference>
<sequence>MFRENREIANYLDKMETIQSKIIKLIDACDKDSQEIKYQKLLILLEKLQIQENKYEFSSFLHLLTIIYNNHHHQLDFIDMIEKIIKYYDFDIKKFYNNSEIFTIFKENKRILLFLIESKLMIIDDYVLMKMKNEKYCYYFYPEIKMFLDNESIEQISTKLNDDVLDNFEYKRKIGENESYICHLIRNDSIDNFIEYVNRCNISFSKKIDFSIFETNRFLLKKKNVNLIEYATFFGSIRIFKYMWLNNASLEPSLWMYAIHGNNPEIFHILEQYNISPKDITFIKCYDESIKCHHNDIADYLQSNFLFHNLKENSESLSDMVNSLRKKAYDPMHCYLKYYNFKYIKTPHIITHLSHKMTFHYDLCRYDYSEIVKVLLKTNSKIFNVKLLKTSKI</sequence>
<dbReference type="PANTHER" id="PTHR24159:SF5">
    <property type="entry name" value="ANK_REP_REGION DOMAIN-CONTAINING PROTEIN"/>
    <property type="match status" value="1"/>
</dbReference>
<organism evidence="1 2">
    <name type="scientific">Tritrichomonas musculus</name>
    <dbReference type="NCBI Taxonomy" id="1915356"/>
    <lineage>
        <taxon>Eukaryota</taxon>
        <taxon>Metamonada</taxon>
        <taxon>Parabasalia</taxon>
        <taxon>Tritrichomonadida</taxon>
        <taxon>Tritrichomonadidae</taxon>
        <taxon>Tritrichomonas</taxon>
    </lineage>
</organism>
<evidence type="ECO:0000313" key="2">
    <source>
        <dbReference type="Proteomes" id="UP001470230"/>
    </source>
</evidence>
<dbReference type="EMBL" id="JAPFFF010000052">
    <property type="protein sequence ID" value="KAK8839277.1"/>
    <property type="molecule type" value="Genomic_DNA"/>
</dbReference>
<dbReference type="InterPro" id="IPR036770">
    <property type="entry name" value="Ankyrin_rpt-contain_sf"/>
</dbReference>